<dbReference type="InterPro" id="IPR002123">
    <property type="entry name" value="Plipid/glycerol_acylTrfase"/>
</dbReference>
<gene>
    <name evidence="5" type="primary">plsC</name>
    <name evidence="5" type="ORF">ELAC_1777</name>
</gene>
<comment type="pathway">
    <text evidence="1">Lipid metabolism.</text>
</comment>
<evidence type="ECO:0000259" key="4">
    <source>
        <dbReference type="SMART" id="SM00563"/>
    </source>
</evidence>
<dbReference type="CDD" id="cd07989">
    <property type="entry name" value="LPLAT_AGPAT-like"/>
    <property type="match status" value="1"/>
</dbReference>
<evidence type="ECO:0000256" key="2">
    <source>
        <dbReference type="ARBA" id="ARBA00022679"/>
    </source>
</evidence>
<dbReference type="SUPFAM" id="SSF69593">
    <property type="entry name" value="Glycerol-3-phosphate (1)-acyltransferase"/>
    <property type="match status" value="1"/>
</dbReference>
<proteinExistence type="predicted"/>
<keyword evidence="2 5" id="KW-0808">Transferase</keyword>
<dbReference type="GO" id="GO:0003841">
    <property type="term" value="F:1-acylglycerol-3-phosphate O-acyltransferase activity"/>
    <property type="evidence" value="ECO:0007669"/>
    <property type="project" value="TreeGrafter"/>
</dbReference>
<evidence type="ECO:0000313" key="5">
    <source>
        <dbReference type="EMBL" id="CRX39103.1"/>
    </source>
</evidence>
<sequence length="205" mass="23316">MLYRILHKLLRLYFRLAYNHQVRGIEHVLGCKKGCIIAANHTSFLDPPLVGISLPYPIHFLAKDALFHSRFFNWLITSLNAIPLTKRVDHQAFKRLCSQNQGGLTVVIFPEGTRTLDGNIEPFSPGVALLAKSLDLPVVPAYIHGTFAIWPPTRWLPRFFGKTAISFGAPIDLHDFKAEKKHEQYRLFTDSIENEVRALKNSNVN</sequence>
<evidence type="ECO:0000256" key="1">
    <source>
        <dbReference type="ARBA" id="ARBA00005189"/>
    </source>
</evidence>
<dbReference type="RefSeq" id="WP_098038954.1">
    <property type="nucleotide sequence ID" value="NZ_CWGJ01000025.1"/>
</dbReference>
<keyword evidence="3 5" id="KW-0012">Acyltransferase</keyword>
<name>A0A0H5DS59_9BACT</name>
<reference evidence="6" key="1">
    <citation type="submission" date="2015-06" db="EMBL/GenBank/DDBJ databases">
        <authorList>
            <person name="Bertelli C."/>
        </authorList>
    </citation>
    <scope>NUCLEOTIDE SEQUENCE [LARGE SCALE GENOMIC DNA]</scope>
    <source>
        <strain evidence="6">CRIB-30</strain>
    </source>
</reference>
<dbReference type="Proteomes" id="UP000220251">
    <property type="component" value="Unassembled WGS sequence"/>
</dbReference>
<accession>A0A0H5DS59</accession>
<dbReference type="EMBL" id="CWGJ01000025">
    <property type="protein sequence ID" value="CRX39103.1"/>
    <property type="molecule type" value="Genomic_DNA"/>
</dbReference>
<protein>
    <submittedName>
        <fullName evidence="5">1-acyl-sn-glycerol-3-phosphate acyltransferase</fullName>
    </submittedName>
</protein>
<dbReference type="PANTHER" id="PTHR10434">
    <property type="entry name" value="1-ACYL-SN-GLYCEROL-3-PHOSPHATE ACYLTRANSFERASE"/>
    <property type="match status" value="1"/>
</dbReference>
<dbReference type="Pfam" id="PF01553">
    <property type="entry name" value="Acyltransferase"/>
    <property type="match status" value="1"/>
</dbReference>
<evidence type="ECO:0000256" key="3">
    <source>
        <dbReference type="ARBA" id="ARBA00023315"/>
    </source>
</evidence>
<dbReference type="GO" id="GO:0006654">
    <property type="term" value="P:phosphatidic acid biosynthetic process"/>
    <property type="evidence" value="ECO:0007669"/>
    <property type="project" value="TreeGrafter"/>
</dbReference>
<dbReference type="SMART" id="SM00563">
    <property type="entry name" value="PlsC"/>
    <property type="match status" value="1"/>
</dbReference>
<feature type="domain" description="Phospholipid/glycerol acyltransferase" evidence="4">
    <location>
        <begin position="35"/>
        <end position="146"/>
    </location>
</feature>
<dbReference type="OrthoDB" id="9803035at2"/>
<organism evidence="5 6">
    <name type="scientific">Estrella lausannensis</name>
    <dbReference type="NCBI Taxonomy" id="483423"/>
    <lineage>
        <taxon>Bacteria</taxon>
        <taxon>Pseudomonadati</taxon>
        <taxon>Chlamydiota</taxon>
        <taxon>Chlamydiia</taxon>
        <taxon>Parachlamydiales</taxon>
        <taxon>Candidatus Criblamydiaceae</taxon>
        <taxon>Estrella</taxon>
    </lineage>
</organism>
<keyword evidence="6" id="KW-1185">Reference proteome</keyword>
<dbReference type="AlphaFoldDB" id="A0A0H5DS59"/>
<dbReference type="PANTHER" id="PTHR10434:SF40">
    <property type="entry name" value="1-ACYL-SN-GLYCEROL-3-PHOSPHATE ACYLTRANSFERASE"/>
    <property type="match status" value="1"/>
</dbReference>
<evidence type="ECO:0000313" key="6">
    <source>
        <dbReference type="Proteomes" id="UP000220251"/>
    </source>
</evidence>